<keyword evidence="1" id="KW-1133">Transmembrane helix</keyword>
<gene>
    <name evidence="2" type="ORF">RFI_36032</name>
</gene>
<comment type="caution">
    <text evidence="2">The sequence shown here is derived from an EMBL/GenBank/DDBJ whole genome shotgun (WGS) entry which is preliminary data.</text>
</comment>
<keyword evidence="1" id="KW-0812">Transmembrane</keyword>
<dbReference type="EMBL" id="ASPP01038376">
    <property type="protein sequence ID" value="ETO01408.1"/>
    <property type="molecule type" value="Genomic_DNA"/>
</dbReference>
<name>X6LHJ9_RETFI</name>
<proteinExistence type="predicted"/>
<sequence>MYILKFYNNLFCLFDTAVNFCYGITAEEYIVKYFEALLVHISSLKNALEPPYLRYFVHHEGRKITWTKRSINICDIECKNVTTIDQVLSRYTYCIPCISQEKRRRIFNLILDLTVFVIILFIHCIIITINLTYFITNACLQDLSNDNKVIVSMHNYYFVVFIFFMMNKISFKASPYTGLISRPFVQEELTGVTRTHSSFFVTLAQKKQYIKKLNQELVKYEVTCTAWPKACAFSPLYDYIASGDLDNIMSIFRITAKVKNAPNGGKFKSKVELFFFKKKMD</sequence>
<dbReference type="AlphaFoldDB" id="X6LHJ9"/>
<accession>X6LHJ9</accession>
<reference evidence="2 3" key="1">
    <citation type="journal article" date="2013" name="Curr. Biol.">
        <title>The Genome of the Foraminiferan Reticulomyxa filosa.</title>
        <authorList>
            <person name="Glockner G."/>
            <person name="Hulsmann N."/>
            <person name="Schleicher M."/>
            <person name="Noegel A.A."/>
            <person name="Eichinger L."/>
            <person name="Gallinger C."/>
            <person name="Pawlowski J."/>
            <person name="Sierra R."/>
            <person name="Euteneuer U."/>
            <person name="Pillet L."/>
            <person name="Moustafa A."/>
            <person name="Platzer M."/>
            <person name="Groth M."/>
            <person name="Szafranski K."/>
            <person name="Schliwa M."/>
        </authorList>
    </citation>
    <scope>NUCLEOTIDE SEQUENCE [LARGE SCALE GENOMIC DNA]</scope>
</reference>
<keyword evidence="1" id="KW-0472">Membrane</keyword>
<dbReference type="Proteomes" id="UP000023152">
    <property type="component" value="Unassembled WGS sequence"/>
</dbReference>
<organism evidence="2 3">
    <name type="scientific">Reticulomyxa filosa</name>
    <dbReference type="NCBI Taxonomy" id="46433"/>
    <lineage>
        <taxon>Eukaryota</taxon>
        <taxon>Sar</taxon>
        <taxon>Rhizaria</taxon>
        <taxon>Retaria</taxon>
        <taxon>Foraminifera</taxon>
        <taxon>Monothalamids</taxon>
        <taxon>Reticulomyxidae</taxon>
        <taxon>Reticulomyxa</taxon>
    </lineage>
</organism>
<feature type="transmembrane region" description="Helical" evidence="1">
    <location>
        <begin position="149"/>
        <end position="166"/>
    </location>
</feature>
<feature type="transmembrane region" description="Helical" evidence="1">
    <location>
        <begin position="109"/>
        <end position="129"/>
    </location>
</feature>
<evidence type="ECO:0000313" key="2">
    <source>
        <dbReference type="EMBL" id="ETO01408.1"/>
    </source>
</evidence>
<evidence type="ECO:0000256" key="1">
    <source>
        <dbReference type="SAM" id="Phobius"/>
    </source>
</evidence>
<keyword evidence="3" id="KW-1185">Reference proteome</keyword>
<protein>
    <submittedName>
        <fullName evidence="2">Uncharacterized protein</fullName>
    </submittedName>
</protein>
<evidence type="ECO:0000313" key="3">
    <source>
        <dbReference type="Proteomes" id="UP000023152"/>
    </source>
</evidence>